<evidence type="ECO:0000256" key="1">
    <source>
        <dbReference type="ARBA" id="ARBA00004496"/>
    </source>
</evidence>
<dbReference type="SUPFAM" id="SSF51430">
    <property type="entry name" value="NAD(P)-linked oxidoreductase"/>
    <property type="match status" value="1"/>
</dbReference>
<dbReference type="Pfam" id="PF00248">
    <property type="entry name" value="Aldo_ket_red"/>
    <property type="match status" value="1"/>
</dbReference>
<keyword evidence="7" id="KW-0630">Potassium</keyword>
<feature type="signal peptide" evidence="10">
    <location>
        <begin position="1"/>
        <end position="19"/>
    </location>
</feature>
<evidence type="ECO:0000259" key="11">
    <source>
        <dbReference type="Pfam" id="PF00248"/>
    </source>
</evidence>
<dbReference type="InterPro" id="IPR036812">
    <property type="entry name" value="NAD(P)_OxRdtase_dom_sf"/>
</dbReference>
<keyword evidence="3" id="KW-0813">Transport</keyword>
<evidence type="ECO:0000256" key="10">
    <source>
        <dbReference type="SAM" id="SignalP"/>
    </source>
</evidence>
<gene>
    <name evidence="13" type="primary">LOC106457535</name>
</gene>
<comment type="subcellular location">
    <subcellularLocation>
        <location evidence="1">Cytoplasm</location>
    </subcellularLocation>
</comment>
<dbReference type="PANTHER" id="PTHR43150:SF2">
    <property type="entry name" value="HYPERKINETIC, ISOFORM M"/>
    <property type="match status" value="1"/>
</dbReference>
<dbReference type="PRINTS" id="PR01577">
    <property type="entry name" value="KCNABCHANNEL"/>
</dbReference>
<keyword evidence="6" id="KW-0521">NADP</keyword>
<keyword evidence="8" id="KW-0560">Oxidoreductase</keyword>
<keyword evidence="5" id="KW-0633">Potassium transport</keyword>
<evidence type="ECO:0000256" key="9">
    <source>
        <dbReference type="ARBA" id="ARBA00023065"/>
    </source>
</evidence>
<evidence type="ECO:0000256" key="5">
    <source>
        <dbReference type="ARBA" id="ARBA00022538"/>
    </source>
</evidence>
<dbReference type="NCBIfam" id="TIGR01293">
    <property type="entry name" value="Kv_beta"/>
    <property type="match status" value="1"/>
</dbReference>
<dbReference type="PANTHER" id="PTHR43150">
    <property type="entry name" value="HYPERKINETIC, ISOFORM M"/>
    <property type="match status" value="1"/>
</dbReference>
<keyword evidence="10" id="KW-0732">Signal</keyword>
<evidence type="ECO:0000256" key="7">
    <source>
        <dbReference type="ARBA" id="ARBA00022958"/>
    </source>
</evidence>
<feature type="domain" description="NADP-dependent oxidoreductase" evidence="11">
    <location>
        <begin position="102"/>
        <end position="388"/>
    </location>
</feature>
<evidence type="ECO:0000256" key="4">
    <source>
        <dbReference type="ARBA" id="ARBA00022490"/>
    </source>
</evidence>
<evidence type="ECO:0000313" key="12">
    <source>
        <dbReference type="Proteomes" id="UP000694941"/>
    </source>
</evidence>
<dbReference type="InterPro" id="IPR005399">
    <property type="entry name" value="K_chnl_volt-dep_bsu_KCNAB-rel"/>
</dbReference>
<organism evidence="12 13">
    <name type="scientific">Limulus polyphemus</name>
    <name type="common">Atlantic horseshoe crab</name>
    <dbReference type="NCBI Taxonomy" id="6850"/>
    <lineage>
        <taxon>Eukaryota</taxon>
        <taxon>Metazoa</taxon>
        <taxon>Ecdysozoa</taxon>
        <taxon>Arthropoda</taxon>
        <taxon>Chelicerata</taxon>
        <taxon>Merostomata</taxon>
        <taxon>Xiphosura</taxon>
        <taxon>Limulidae</taxon>
        <taxon>Limulus</taxon>
    </lineage>
</organism>
<evidence type="ECO:0000256" key="2">
    <source>
        <dbReference type="ARBA" id="ARBA00006515"/>
    </source>
</evidence>
<evidence type="ECO:0000256" key="6">
    <source>
        <dbReference type="ARBA" id="ARBA00022857"/>
    </source>
</evidence>
<reference evidence="13" key="1">
    <citation type="submission" date="2025-08" db="UniProtKB">
        <authorList>
            <consortium name="RefSeq"/>
        </authorList>
    </citation>
    <scope>IDENTIFICATION</scope>
    <source>
        <tissue evidence="13">Muscle</tissue>
    </source>
</reference>
<protein>
    <submittedName>
        <fullName evidence="13">Voltage-gated potassium channel subunit beta-2-like</fullName>
    </submittedName>
</protein>
<keyword evidence="4" id="KW-0963">Cytoplasm</keyword>
<evidence type="ECO:0000256" key="8">
    <source>
        <dbReference type="ARBA" id="ARBA00023002"/>
    </source>
</evidence>
<dbReference type="Gene3D" id="3.20.20.100">
    <property type="entry name" value="NADP-dependent oxidoreductase domain"/>
    <property type="match status" value="1"/>
</dbReference>
<evidence type="ECO:0000313" key="13">
    <source>
        <dbReference type="RefSeq" id="XP_022239229.1"/>
    </source>
</evidence>
<dbReference type="Proteomes" id="UP000694941">
    <property type="component" value="Unplaced"/>
</dbReference>
<evidence type="ECO:0000256" key="3">
    <source>
        <dbReference type="ARBA" id="ARBA00022448"/>
    </source>
</evidence>
<keyword evidence="12" id="KW-1185">Reference proteome</keyword>
<dbReference type="InterPro" id="IPR023210">
    <property type="entry name" value="NADP_OxRdtase_dom"/>
</dbReference>
<keyword evidence="9" id="KW-0406">Ion transport</keyword>
<proteinExistence type="inferred from homology"/>
<feature type="chain" id="PRO_5046843625" evidence="10">
    <location>
        <begin position="20"/>
        <end position="400"/>
    </location>
</feature>
<dbReference type="InterPro" id="IPR005983">
    <property type="entry name" value="K_chnl_volt-dep_bsu_KCNAB"/>
</dbReference>
<dbReference type="GeneID" id="106457535"/>
<accession>A0ABM1S6H4</accession>
<dbReference type="RefSeq" id="XP_022239229.1">
    <property type="nucleotide sequence ID" value="XM_022383521.1"/>
</dbReference>
<name>A0ABM1S6H4_LIMPO</name>
<comment type="similarity">
    <text evidence="2">Belongs to the shaker potassium channel beta subunit family.</text>
</comment>
<sequence length="400" mass="45771">MKFFPLLLHSLGLIQLLTFDVPMSFKNEHNKMSAKNEHNKTNATIQNNFRAPMASLECLDESTVYSESPMPTRPPSRQTSVHWTTGMRYRNLGKSGLKISSIGLGTWVNFGTQLSEETAEEILTAAYDSGINVFDTADGKAEVMLGKILRKKEWRRSSYIIVTKVFWTGRSDVEKGLSRKQIIEGLHASLERLELNYVDILLVNKADPMCPMEEIVRACTYCIQQGMTLYWGTSRWKTMEVMEAYTVARQFNQIPPVVEETEYHMFQRDKVELCHPELFHKIGWYITRLIQSYSVEHVVDNYSGITDKSASDDNPSPRHKAKIHQLFLLAEKLGCTLTQLYMAWCLKNDCVHCVLVGASTVEQLLDHLHALQVVPQLDTNVVKEIEKILMNKPVRPQVTR</sequence>